<organism evidence="5 6">
    <name type="scientific">Pseudanabaena mucicola FACHB-723</name>
    <dbReference type="NCBI Taxonomy" id="2692860"/>
    <lineage>
        <taxon>Bacteria</taxon>
        <taxon>Bacillati</taxon>
        <taxon>Cyanobacteriota</taxon>
        <taxon>Cyanophyceae</taxon>
        <taxon>Pseudanabaenales</taxon>
        <taxon>Pseudanabaenaceae</taxon>
        <taxon>Pseudanabaena</taxon>
    </lineage>
</organism>
<evidence type="ECO:0000256" key="1">
    <source>
        <dbReference type="ARBA" id="ARBA00006914"/>
    </source>
</evidence>
<dbReference type="GO" id="GO:0005524">
    <property type="term" value="F:ATP binding"/>
    <property type="evidence" value="ECO:0007669"/>
    <property type="project" value="UniProtKB-KW"/>
</dbReference>
<keyword evidence="3 5" id="KW-0067">ATP-binding</keyword>
<comment type="similarity">
    <text evidence="1">Belongs to the AAA ATPase family.</text>
</comment>
<evidence type="ECO:0000313" key="6">
    <source>
        <dbReference type="Proteomes" id="UP000642094"/>
    </source>
</evidence>
<dbReference type="Proteomes" id="UP000642094">
    <property type="component" value="Unassembled WGS sequence"/>
</dbReference>
<dbReference type="Gene3D" id="3.40.50.300">
    <property type="entry name" value="P-loop containing nucleotide triphosphate hydrolases"/>
    <property type="match status" value="1"/>
</dbReference>
<dbReference type="InterPro" id="IPR054472">
    <property type="entry name" value="WHD"/>
</dbReference>
<gene>
    <name evidence="5" type="ORF">H6F41_14440</name>
</gene>
<dbReference type="SMART" id="SM00382">
    <property type="entry name" value="AAA"/>
    <property type="match status" value="1"/>
</dbReference>
<keyword evidence="2" id="KW-0547">Nucleotide-binding</keyword>
<dbReference type="InterPro" id="IPR003593">
    <property type="entry name" value="AAA+_ATPase"/>
</dbReference>
<evidence type="ECO:0000256" key="3">
    <source>
        <dbReference type="ARBA" id="ARBA00022840"/>
    </source>
</evidence>
<dbReference type="InterPro" id="IPR027417">
    <property type="entry name" value="P-loop_NTPase"/>
</dbReference>
<name>A0ABR7ZZL6_9CYAN</name>
<dbReference type="SUPFAM" id="SSF52540">
    <property type="entry name" value="P-loop containing nucleoside triphosphate hydrolases"/>
    <property type="match status" value="1"/>
</dbReference>
<proteinExistence type="inferred from homology"/>
<dbReference type="InterPro" id="IPR003959">
    <property type="entry name" value="ATPase_AAA_core"/>
</dbReference>
<evidence type="ECO:0000313" key="5">
    <source>
        <dbReference type="EMBL" id="MBD2189337.1"/>
    </source>
</evidence>
<dbReference type="PANTHER" id="PTHR23073">
    <property type="entry name" value="26S PROTEASOME REGULATORY SUBUNIT"/>
    <property type="match status" value="1"/>
</dbReference>
<protein>
    <submittedName>
        <fullName evidence="5">ATP-binding protein</fullName>
    </submittedName>
</protein>
<keyword evidence="6" id="KW-1185">Reference proteome</keyword>
<dbReference type="Pfam" id="PF22977">
    <property type="entry name" value="WHD"/>
    <property type="match status" value="1"/>
</dbReference>
<dbReference type="RefSeq" id="WP_190404163.1">
    <property type="nucleotide sequence ID" value="NZ_JACJQB010000035.1"/>
</dbReference>
<evidence type="ECO:0000256" key="2">
    <source>
        <dbReference type="ARBA" id="ARBA00022741"/>
    </source>
</evidence>
<dbReference type="EMBL" id="JACJQB010000035">
    <property type="protein sequence ID" value="MBD2189337.1"/>
    <property type="molecule type" value="Genomic_DNA"/>
</dbReference>
<dbReference type="InterPro" id="IPR050221">
    <property type="entry name" value="26S_Proteasome_ATPase"/>
</dbReference>
<dbReference type="Pfam" id="PF00004">
    <property type="entry name" value="AAA"/>
    <property type="match status" value="1"/>
</dbReference>
<reference evidence="5 6" key="1">
    <citation type="journal article" date="2020" name="ISME J.">
        <title>Comparative genomics reveals insights into cyanobacterial evolution and habitat adaptation.</title>
        <authorList>
            <person name="Chen M.Y."/>
            <person name="Teng W.K."/>
            <person name="Zhao L."/>
            <person name="Hu C.X."/>
            <person name="Zhou Y.K."/>
            <person name="Han B.P."/>
            <person name="Song L.R."/>
            <person name="Shu W.S."/>
        </authorList>
    </citation>
    <scope>NUCLEOTIDE SEQUENCE [LARGE SCALE GENOMIC DNA]</scope>
    <source>
        <strain evidence="5 6">FACHB-723</strain>
    </source>
</reference>
<feature type="domain" description="AAA+ ATPase" evidence="4">
    <location>
        <begin position="467"/>
        <end position="599"/>
    </location>
</feature>
<evidence type="ECO:0000259" key="4">
    <source>
        <dbReference type="SMART" id="SM00382"/>
    </source>
</evidence>
<accession>A0ABR7ZZL6</accession>
<dbReference type="CDD" id="cd19481">
    <property type="entry name" value="RecA-like_protease"/>
    <property type="match status" value="1"/>
</dbReference>
<comment type="caution">
    <text evidence="5">The sequence shown here is derived from an EMBL/GenBank/DDBJ whole genome shotgun (WGS) entry which is preliminary data.</text>
</comment>
<sequence length="682" mass="76483">MTASSQTISSAAWLQSSQRDLFSAIAKIRFTLEKNIASRNGKTGEGDEISKTIVPSFEPSALNFDSHLSQLCDKFNLSRFERDILLLCAGMEFDSSWGLLCAEVINDPKQNYPTFNLAMSALELPDWSALAPASNLRQWHMVEIGAGNALTSSPLRINERILHYLMGDQHLDERLLQILEPVISNSVQINSHQQITDQAISTWVNAAESSDVNYLPVLQLCGEDVTSKIAIASDICSNLELKLYKIPASLLPHDLGNLQLIAQLCDREYTLNDIALLLDCDRDEAPNQNQDLAIGYLIEILKCPMIISSQSRRRQHQRSIITFDVQSPSVQEQQILWEKSLSDLALGNLDSGLTDSLNDDLNSSIHQLVSYFNLSPSLISNAALKAKSTHQQQSDQPFHQSLWDACRSQSRPRLDELAQRVETTATWEDLILPSKEKFVLHDIAAHVRQRLTVYEQWGFAGRSRRGLGISALFAGTSGTGKTMAAEVLGNELKLDVYRIDLSSVIDKYIGETEKNLKRIFDAAEGGGVILLFDEADALFGKRTEVKDSHDRHANVGVSYLLQRMEAYRGLAVLTTNLKNSLDQAFLRRLRFVIQFPFPDAEQRTEIWRRAFPTQTPTFELDYLKLGKLSVAGGNIRNIALNSAFIAADHREPVQMKHILQAAKIEYIKLEKPMMDTEIKGWV</sequence>